<feature type="domain" description="LptD C-terminal" evidence="1">
    <location>
        <begin position="161"/>
        <end position="529"/>
    </location>
</feature>
<dbReference type="GO" id="GO:0043165">
    <property type="term" value="P:Gram-negative-bacterium-type cell outer membrane assembly"/>
    <property type="evidence" value="ECO:0007669"/>
    <property type="project" value="InterPro"/>
</dbReference>
<dbReference type="EMBL" id="UOFV01000214">
    <property type="protein sequence ID" value="VAX00479.1"/>
    <property type="molecule type" value="Genomic_DNA"/>
</dbReference>
<gene>
    <name evidence="3" type="ORF">MNBD_GAMMA19-1807</name>
</gene>
<feature type="non-terminal residue" evidence="3">
    <location>
        <position position="1"/>
    </location>
</feature>
<dbReference type="PANTHER" id="PTHR30189">
    <property type="entry name" value="LPS-ASSEMBLY PROTEIN"/>
    <property type="match status" value="1"/>
</dbReference>
<dbReference type="Pfam" id="PF04453">
    <property type="entry name" value="LptD"/>
    <property type="match status" value="1"/>
</dbReference>
<dbReference type="HAMAP" id="MF_01411">
    <property type="entry name" value="LPS_assembly_LptD"/>
    <property type="match status" value="1"/>
</dbReference>
<protein>
    <submittedName>
        <fullName evidence="3">LPS-assembly protein LptD @ Organic solvent tolerance protein</fullName>
    </submittedName>
</protein>
<feature type="domain" description="LPS-assembly protein LptD central" evidence="2">
    <location>
        <begin position="60"/>
        <end position="150"/>
    </location>
</feature>
<dbReference type="PANTHER" id="PTHR30189:SF1">
    <property type="entry name" value="LPS-ASSEMBLY PROTEIN LPTD"/>
    <property type="match status" value="1"/>
</dbReference>
<proteinExistence type="inferred from homology"/>
<dbReference type="GO" id="GO:1990351">
    <property type="term" value="C:transporter complex"/>
    <property type="evidence" value="ECO:0007669"/>
    <property type="project" value="TreeGrafter"/>
</dbReference>
<dbReference type="GO" id="GO:0009279">
    <property type="term" value="C:cell outer membrane"/>
    <property type="evidence" value="ECO:0007669"/>
    <property type="project" value="InterPro"/>
</dbReference>
<organism evidence="3">
    <name type="scientific">hydrothermal vent metagenome</name>
    <dbReference type="NCBI Taxonomy" id="652676"/>
    <lineage>
        <taxon>unclassified sequences</taxon>
        <taxon>metagenomes</taxon>
        <taxon>ecological metagenomes</taxon>
    </lineage>
</organism>
<evidence type="ECO:0000259" key="2">
    <source>
        <dbReference type="Pfam" id="PF19838"/>
    </source>
</evidence>
<dbReference type="InterPro" id="IPR045659">
    <property type="entry name" value="LptD_2"/>
</dbReference>
<reference evidence="3" key="1">
    <citation type="submission" date="2018-06" db="EMBL/GenBank/DDBJ databases">
        <authorList>
            <person name="Zhirakovskaya E."/>
        </authorList>
    </citation>
    <scope>NUCLEOTIDE SEQUENCE</scope>
</reference>
<dbReference type="InterPro" id="IPR007543">
    <property type="entry name" value="LptD_C"/>
</dbReference>
<dbReference type="AlphaFoldDB" id="A0A3B1A413"/>
<dbReference type="GO" id="GO:0015920">
    <property type="term" value="P:lipopolysaccharide transport"/>
    <property type="evidence" value="ECO:0007669"/>
    <property type="project" value="InterPro"/>
</dbReference>
<evidence type="ECO:0000313" key="3">
    <source>
        <dbReference type="EMBL" id="VAX00479.1"/>
    </source>
</evidence>
<dbReference type="Pfam" id="PF19838">
    <property type="entry name" value="LptD_2"/>
    <property type="match status" value="1"/>
</dbReference>
<name>A0A3B1A413_9ZZZZ</name>
<sequence>ARFWLTDKHIRGKADSVALLGQSVTELQGAQFTTCDEGDSAWLLKASSLRLDTIANEGIARHARIEFMHVPIFYFPYMSFPLQGRKTGFLVPSFGESSVAGSELSVPWYWNIAPHRDATLTPRFMTRRGVLLQGGFRYLNEHSRGQLDVAQLPNDRVFGADRSALTLRHTGEPGKGWRSRVDYRYASDRDYLNDFGNQLATSSLTHLERRGELSYQAENWRANLLLQGYQTLDKSLPATSRPYQRLPQLQFSMSPWSGFAGLEWALKAEAVQFDRAEGVVGTRWDVQPSVAWPHRGAAGFLLPKLSLRHTQYTLQNNDPLTDAKPARSLPLFSIDSGLIFERDLSASGRAVRQTLEPRLFYLYVPKKEQADLIVDEAGVSRVFDSSLPLFGFDRLFRENRFNGADRVGDANQLSTALTTRFLDAQGRELLSASLGRIFYFQDREVTLPGAVPETDTASHWLAELKSQWTATTRVRSSLQWDSKANELARATASWRYQKRKRVLRLGYRFDREKLRQVDVAGIWPISQRWRVVGRWLRSTRDHTTLETLKGIEYESCCWSMRVVQRSYRVNAADEDLSDSIWFQLELKGLTSLGRKVESLLARDILSP</sequence>
<evidence type="ECO:0000259" key="1">
    <source>
        <dbReference type="Pfam" id="PF04453"/>
    </source>
</evidence>
<dbReference type="InterPro" id="IPR050218">
    <property type="entry name" value="LptD"/>
</dbReference>
<accession>A0A3B1A413</accession>
<dbReference type="InterPro" id="IPR020889">
    <property type="entry name" value="LipoPS_assembly_LptD"/>
</dbReference>